<dbReference type="InterPro" id="IPR002641">
    <property type="entry name" value="PNPLA_dom"/>
</dbReference>
<dbReference type="AlphaFoldDB" id="A0A6N6JLX2"/>
<dbReference type="Proteomes" id="UP000436822">
    <property type="component" value="Unassembled WGS sequence"/>
</dbReference>
<dbReference type="InterPro" id="IPR016035">
    <property type="entry name" value="Acyl_Trfase/lysoPLipase"/>
</dbReference>
<dbReference type="PANTHER" id="PTHR14226">
    <property type="entry name" value="NEUROPATHY TARGET ESTERASE/SWISS CHEESE D.MELANOGASTER"/>
    <property type="match status" value="1"/>
</dbReference>
<evidence type="ECO:0000256" key="3">
    <source>
        <dbReference type="ARBA" id="ARBA00023098"/>
    </source>
</evidence>
<feature type="short sequence motif" description="GXGXXG" evidence="4">
    <location>
        <begin position="17"/>
        <end position="22"/>
    </location>
</feature>
<dbReference type="PROSITE" id="PS51635">
    <property type="entry name" value="PNPLA"/>
    <property type="match status" value="1"/>
</dbReference>
<dbReference type="Gene3D" id="3.40.1090.10">
    <property type="entry name" value="Cytosolic phospholipase A2 catalytic domain"/>
    <property type="match status" value="2"/>
</dbReference>
<name>A0A6N6JLX2_9RHOB</name>
<sequence>MSRSSPDTVPVMLALQGGGSHGALAWGVLDCLLTHPGTTITALSGTSAGAMNASLTAAGLATGGPDAARAALNEYWHAVSRAGRFSPVQRTVFDRLSDNWSLDRNPAYLALDFLSRAFSPYQSNPANFHPLRRLLEEQLDIDALNHPSAPRVFLTATNVRTGMPHVFTQPDLSIDVLLASAALPNLFQAVEIGGEAYWDGGYTGNPALYPLVRSGLGQDLILVQTNPFFRPDVPRTAREIANRLNEVTFNAALLKELRFAMHFRDLVPDIDATRLHRVLSDDDLAGYAPSSKMNVEQAYLDRLFRQGHARAEVFLAKHGQSLGVAQTFDPSPLFAELMSGAGIPDTVTAAAE</sequence>
<evidence type="ECO:0000256" key="1">
    <source>
        <dbReference type="ARBA" id="ARBA00022801"/>
    </source>
</evidence>
<evidence type="ECO:0000313" key="7">
    <source>
        <dbReference type="Proteomes" id="UP000436822"/>
    </source>
</evidence>
<dbReference type="GO" id="GO:0016787">
    <property type="term" value="F:hydrolase activity"/>
    <property type="evidence" value="ECO:0007669"/>
    <property type="project" value="UniProtKB-UniRule"/>
</dbReference>
<keyword evidence="3 4" id="KW-0443">Lipid metabolism</keyword>
<feature type="domain" description="PNPLA" evidence="5">
    <location>
        <begin position="13"/>
        <end position="212"/>
    </location>
</feature>
<dbReference type="SUPFAM" id="SSF52151">
    <property type="entry name" value="FabD/lysophospholipase-like"/>
    <property type="match status" value="1"/>
</dbReference>
<organism evidence="6 7">
    <name type="scientific">Litoreibacter roseus</name>
    <dbReference type="NCBI Taxonomy" id="2601869"/>
    <lineage>
        <taxon>Bacteria</taxon>
        <taxon>Pseudomonadati</taxon>
        <taxon>Pseudomonadota</taxon>
        <taxon>Alphaproteobacteria</taxon>
        <taxon>Rhodobacterales</taxon>
        <taxon>Roseobacteraceae</taxon>
        <taxon>Litoreibacter</taxon>
    </lineage>
</organism>
<evidence type="ECO:0000259" key="5">
    <source>
        <dbReference type="PROSITE" id="PS51635"/>
    </source>
</evidence>
<dbReference type="InterPro" id="IPR050301">
    <property type="entry name" value="NTE"/>
</dbReference>
<dbReference type="PANTHER" id="PTHR14226:SF78">
    <property type="entry name" value="SLR0060 PROTEIN"/>
    <property type="match status" value="1"/>
</dbReference>
<comment type="caution">
    <text evidence="6">The sequence shown here is derived from an EMBL/GenBank/DDBJ whole genome shotgun (WGS) entry which is preliminary data.</text>
</comment>
<keyword evidence="2 4" id="KW-0442">Lipid degradation</keyword>
<feature type="active site" description="Proton acceptor" evidence="4">
    <location>
        <position position="199"/>
    </location>
</feature>
<protein>
    <submittedName>
        <fullName evidence="6">Alpha/beta hydrolase</fullName>
    </submittedName>
</protein>
<dbReference type="Pfam" id="PF01734">
    <property type="entry name" value="Patatin"/>
    <property type="match status" value="1"/>
</dbReference>
<feature type="short sequence motif" description="DGA/G" evidence="4">
    <location>
        <begin position="199"/>
        <end position="201"/>
    </location>
</feature>
<reference evidence="6 7" key="1">
    <citation type="submission" date="2019-12" db="EMBL/GenBank/DDBJ databases">
        <title>Litoreibacter badius sp. nov., a novel bacteriochlorophyll a-containing bacterium in the genus Litoreibacter.</title>
        <authorList>
            <person name="Kanamuro M."/>
            <person name="Takabe Y."/>
            <person name="Mori K."/>
            <person name="Takaichi S."/>
            <person name="Hanada S."/>
        </authorList>
    </citation>
    <scope>NUCLEOTIDE SEQUENCE [LARGE SCALE GENOMIC DNA]</scope>
    <source>
        <strain evidence="6 7">K6</strain>
    </source>
</reference>
<dbReference type="RefSeq" id="WP_159809034.1">
    <property type="nucleotide sequence ID" value="NZ_BLJE01000004.1"/>
</dbReference>
<evidence type="ECO:0000313" key="6">
    <source>
        <dbReference type="EMBL" id="GFE66192.1"/>
    </source>
</evidence>
<proteinExistence type="predicted"/>
<evidence type="ECO:0000256" key="4">
    <source>
        <dbReference type="PROSITE-ProRule" id="PRU01161"/>
    </source>
</evidence>
<dbReference type="GO" id="GO:0016042">
    <property type="term" value="P:lipid catabolic process"/>
    <property type="evidence" value="ECO:0007669"/>
    <property type="project" value="UniProtKB-UniRule"/>
</dbReference>
<keyword evidence="7" id="KW-1185">Reference proteome</keyword>
<feature type="active site" description="Nucleophile" evidence="4">
    <location>
        <position position="47"/>
    </location>
</feature>
<dbReference type="EMBL" id="BLJE01000004">
    <property type="protein sequence ID" value="GFE66192.1"/>
    <property type="molecule type" value="Genomic_DNA"/>
</dbReference>
<gene>
    <name evidence="6" type="ORF">KIN_32660</name>
</gene>
<feature type="short sequence motif" description="GXSXG" evidence="4">
    <location>
        <begin position="45"/>
        <end position="49"/>
    </location>
</feature>
<accession>A0A6N6JLX2</accession>
<evidence type="ECO:0000256" key="2">
    <source>
        <dbReference type="ARBA" id="ARBA00022963"/>
    </source>
</evidence>
<dbReference type="OrthoDB" id="9807112at2"/>
<keyword evidence="1 4" id="KW-0378">Hydrolase</keyword>